<evidence type="ECO:0000313" key="15">
    <source>
        <dbReference type="EMBL" id="NWW13035.1"/>
    </source>
</evidence>
<dbReference type="InterPro" id="IPR036609">
    <property type="entry name" value="LCCL_sf"/>
</dbReference>
<comment type="function">
    <text evidence="9">Promotes matrix assembly and cell adhesiveness. Plays a role in spinal cord formation by regulating the proliferation and differentiation of neural stem cells.</text>
</comment>
<comment type="subunit">
    <text evidence="10">Binds dermatan sulfate and chondroitin sulfate.</text>
</comment>
<reference evidence="15 16" key="1">
    <citation type="submission" date="2019-09" db="EMBL/GenBank/DDBJ databases">
        <title>Bird 10,000 Genomes (B10K) Project - Family phase.</title>
        <authorList>
            <person name="Zhang G."/>
        </authorList>
    </citation>
    <scope>NUCLEOTIDE SEQUENCE [LARGE SCALE GENOMIC DNA]</scope>
    <source>
        <strain evidence="15">B10K-DU-029-42</strain>
        <tissue evidence="15">Muscle</tissue>
    </source>
</reference>
<dbReference type="InterPro" id="IPR036465">
    <property type="entry name" value="vWFA_dom_sf"/>
</dbReference>
<dbReference type="FunFam" id="2.170.130.20:FF:000001">
    <property type="entry name" value="Cysteine-rich secretory protein LCCL domain-containing 1"/>
    <property type="match status" value="1"/>
</dbReference>
<dbReference type="InterPro" id="IPR002035">
    <property type="entry name" value="VWF_A"/>
</dbReference>
<evidence type="ECO:0000256" key="8">
    <source>
        <dbReference type="ARBA" id="ARBA00023180"/>
    </source>
</evidence>
<protein>
    <recommendedName>
        <fullName evidence="11">Vitrin</fullName>
    </recommendedName>
</protein>
<evidence type="ECO:0000313" key="16">
    <source>
        <dbReference type="Proteomes" id="UP000542358"/>
    </source>
</evidence>
<keyword evidence="16" id="KW-1185">Reference proteome</keyword>
<evidence type="ECO:0000256" key="7">
    <source>
        <dbReference type="ARBA" id="ARBA00023157"/>
    </source>
</evidence>
<evidence type="ECO:0000256" key="10">
    <source>
        <dbReference type="ARBA" id="ARBA00063385"/>
    </source>
</evidence>
<feature type="non-terminal residue" evidence="15">
    <location>
        <position position="1"/>
    </location>
</feature>
<dbReference type="PROSITE" id="PS50234">
    <property type="entry name" value="VWFA"/>
    <property type="match status" value="2"/>
</dbReference>
<dbReference type="FunFam" id="3.40.50.410:FF:000009">
    <property type="entry name" value="Putative vitrin"/>
    <property type="match status" value="1"/>
</dbReference>
<dbReference type="GO" id="GO:0005614">
    <property type="term" value="C:interstitial matrix"/>
    <property type="evidence" value="ECO:0007669"/>
    <property type="project" value="TreeGrafter"/>
</dbReference>
<dbReference type="Gene3D" id="2.170.130.20">
    <property type="entry name" value="LCCL-like domain"/>
    <property type="match status" value="1"/>
</dbReference>
<feature type="domain" description="VWFA" evidence="13">
    <location>
        <begin position="315"/>
        <end position="496"/>
    </location>
</feature>
<keyword evidence="6" id="KW-0524">Neurogenesis</keyword>
<feature type="non-terminal residue" evidence="15">
    <location>
        <position position="700"/>
    </location>
</feature>
<dbReference type="Gene3D" id="3.40.50.410">
    <property type="entry name" value="von Willebrand factor, type A domain"/>
    <property type="match status" value="2"/>
</dbReference>
<evidence type="ECO:0000256" key="3">
    <source>
        <dbReference type="ARBA" id="ARBA00022530"/>
    </source>
</evidence>
<dbReference type="SMART" id="SM00603">
    <property type="entry name" value="LCCL"/>
    <property type="match status" value="1"/>
</dbReference>
<keyword evidence="4" id="KW-0732">Signal</keyword>
<feature type="domain" description="VWFA" evidence="13">
    <location>
        <begin position="517"/>
        <end position="690"/>
    </location>
</feature>
<evidence type="ECO:0000256" key="11">
    <source>
        <dbReference type="ARBA" id="ARBA00073850"/>
    </source>
</evidence>
<dbReference type="PANTHER" id="PTHR24020:SF23">
    <property type="entry name" value="VITRIN"/>
    <property type="match status" value="1"/>
</dbReference>
<keyword evidence="5" id="KW-0677">Repeat</keyword>
<gene>
    <name evidence="15" type="primary">Vit_2</name>
    <name evidence="15" type="ORF">OREARF_R07731</name>
</gene>
<keyword evidence="3" id="KW-0272">Extracellular matrix</keyword>
<organism evidence="15 16">
    <name type="scientific">Oreocharis arfaki</name>
    <name type="common">tit berrypecker</name>
    <dbReference type="NCBI Taxonomy" id="979223"/>
    <lineage>
        <taxon>Eukaryota</taxon>
        <taxon>Metazoa</taxon>
        <taxon>Chordata</taxon>
        <taxon>Craniata</taxon>
        <taxon>Vertebrata</taxon>
        <taxon>Euteleostomi</taxon>
        <taxon>Archelosauria</taxon>
        <taxon>Archosauria</taxon>
        <taxon>Dinosauria</taxon>
        <taxon>Saurischia</taxon>
        <taxon>Theropoda</taxon>
        <taxon>Coelurosauria</taxon>
        <taxon>Aves</taxon>
        <taxon>Neognathae</taxon>
        <taxon>Neoaves</taxon>
        <taxon>Telluraves</taxon>
        <taxon>Australaves</taxon>
        <taxon>Passeriformes</taxon>
        <taxon>Passeroidea</taxon>
        <taxon>Paramythiidae</taxon>
        <taxon>Oreocharis</taxon>
    </lineage>
</organism>
<dbReference type="FunFam" id="3.40.50.410:FF:000025">
    <property type="entry name" value="Vitrin"/>
    <property type="match status" value="1"/>
</dbReference>
<evidence type="ECO:0000256" key="5">
    <source>
        <dbReference type="ARBA" id="ARBA00022737"/>
    </source>
</evidence>
<feature type="region of interest" description="Disordered" evidence="12">
    <location>
        <begin position="176"/>
        <end position="226"/>
    </location>
</feature>
<dbReference type="Pfam" id="PF03815">
    <property type="entry name" value="LCCL"/>
    <property type="match status" value="1"/>
</dbReference>
<dbReference type="Pfam" id="PF00092">
    <property type="entry name" value="VWA"/>
    <property type="match status" value="2"/>
</dbReference>
<comment type="subcellular location">
    <subcellularLocation>
        <location evidence="1">Secreted</location>
        <location evidence="1">Extracellular space</location>
        <location evidence="1">Extracellular matrix</location>
    </subcellularLocation>
</comment>
<dbReference type="InterPro" id="IPR004043">
    <property type="entry name" value="LCCL"/>
</dbReference>
<feature type="compositionally biased region" description="Low complexity" evidence="12">
    <location>
        <begin position="184"/>
        <end position="223"/>
    </location>
</feature>
<dbReference type="GO" id="GO:0010811">
    <property type="term" value="P:positive regulation of cell-substrate adhesion"/>
    <property type="evidence" value="ECO:0007669"/>
    <property type="project" value="TreeGrafter"/>
</dbReference>
<dbReference type="GO" id="GO:0030198">
    <property type="term" value="P:extracellular matrix organization"/>
    <property type="evidence" value="ECO:0007669"/>
    <property type="project" value="TreeGrafter"/>
</dbReference>
<dbReference type="SUPFAM" id="SSF69848">
    <property type="entry name" value="LCCL domain"/>
    <property type="match status" value="1"/>
</dbReference>
<evidence type="ECO:0000256" key="6">
    <source>
        <dbReference type="ARBA" id="ARBA00022902"/>
    </source>
</evidence>
<dbReference type="PRINTS" id="PR00453">
    <property type="entry name" value="VWFADOMAIN"/>
</dbReference>
<keyword evidence="2" id="KW-0964">Secreted</keyword>
<name>A0A7K6KMS8_9PASE</name>
<dbReference type="AlphaFoldDB" id="A0A7K6KMS8"/>
<accession>A0A7K6KMS8</accession>
<evidence type="ECO:0000256" key="4">
    <source>
        <dbReference type="ARBA" id="ARBA00022729"/>
    </source>
</evidence>
<comment type="caution">
    <text evidence="15">The sequence shown here is derived from an EMBL/GenBank/DDBJ whole genome shotgun (WGS) entry which is preliminary data.</text>
</comment>
<dbReference type="SUPFAM" id="SSF53300">
    <property type="entry name" value="vWA-like"/>
    <property type="match status" value="2"/>
</dbReference>
<evidence type="ECO:0000256" key="9">
    <source>
        <dbReference type="ARBA" id="ARBA00060310"/>
    </source>
</evidence>
<keyword evidence="8" id="KW-0325">Glycoprotein</keyword>
<evidence type="ECO:0000259" key="13">
    <source>
        <dbReference type="PROSITE" id="PS50234"/>
    </source>
</evidence>
<proteinExistence type="predicted"/>
<dbReference type="EMBL" id="VZRR01012715">
    <property type="protein sequence ID" value="NWW13035.1"/>
    <property type="molecule type" value="Genomic_DNA"/>
</dbReference>
<dbReference type="PROSITE" id="PS50820">
    <property type="entry name" value="LCCL"/>
    <property type="match status" value="1"/>
</dbReference>
<evidence type="ECO:0000256" key="12">
    <source>
        <dbReference type="SAM" id="MobiDB-lite"/>
    </source>
</evidence>
<keyword evidence="7" id="KW-1015">Disulfide bond</keyword>
<dbReference type="CDD" id="cd01472">
    <property type="entry name" value="vWA_collagen"/>
    <property type="match status" value="1"/>
</dbReference>
<evidence type="ECO:0000259" key="14">
    <source>
        <dbReference type="PROSITE" id="PS50820"/>
    </source>
</evidence>
<dbReference type="InterPro" id="IPR050525">
    <property type="entry name" value="ECM_Assembly_Org"/>
</dbReference>
<dbReference type="PANTHER" id="PTHR24020">
    <property type="entry name" value="COLLAGEN ALPHA"/>
    <property type="match status" value="1"/>
</dbReference>
<sequence length="700" mass="76428">ALLTMKATAIATFFGVFLTCTYTAKEATKKTKKAKLYVPQIDCDVRAGKIINPEFIAKCPPGCQDVKYRVYGTDIYASFSSVCNAAIHSGIIDNTGGKILVQKVAGHSGYRGSFSNGVRSLSLPRWRESFLVSEGKPRKGVTYPSTLEYSSSKSTTVKSGNVNVPTGDAVRKEYRTTPVPTPATPMATTTPTPTTTTTDPSTTVPQPTTTPAATRTTAAAAKTRSGLHRVRDMAFRGTSTSASNRNILRHNTGVQRQEPVATFQRAAGSPAQLAMETDSWKPGLSLYDTGFSSKEELNPKPLEPISQGNQNCKVDLSFLMDGSWSIGKRRFQLQKRFLGNMAQALGIGITGPLMGIVQYGDDPSTEFNLKTYANSKDLRNAIEKIQQKGGLSNVGKALSFVNKNFFLDANGNRGGAPNVVVVMVDGWPTDRVEEASRLARESGINIFFVTVEAAAQSEKQNVIEPNFVDKAVCRTNGFYSINVPSWFSLHKVVQPLVKRVCDTDRLACSKTCLNSADIGFVIDGSSSVGTGNFRTVLQFVANISKEFEISDTDTRIGAVQYTYEQRLEFSFDKHSTKQDVLNAIKRISYWSGGTSTGAAISYASEQLFSKSKPNKRKIMILITDGRSYDDVSMPAMAAHQNGVIAYSIGVAWAAPDELEAIASDPAKEHSFFVDEFDNLYRYVNQLIQNICTEFNSQPRN</sequence>
<dbReference type="SMART" id="SM00327">
    <property type="entry name" value="VWA"/>
    <property type="match status" value="2"/>
</dbReference>
<evidence type="ECO:0000256" key="2">
    <source>
        <dbReference type="ARBA" id="ARBA00022525"/>
    </source>
</evidence>
<feature type="domain" description="LCCL" evidence="14">
    <location>
        <begin position="37"/>
        <end position="130"/>
    </location>
</feature>
<dbReference type="GO" id="GO:0007399">
    <property type="term" value="P:nervous system development"/>
    <property type="evidence" value="ECO:0007669"/>
    <property type="project" value="UniProtKB-KW"/>
</dbReference>
<evidence type="ECO:0000256" key="1">
    <source>
        <dbReference type="ARBA" id="ARBA00004498"/>
    </source>
</evidence>
<dbReference type="Proteomes" id="UP000542358">
    <property type="component" value="Unassembled WGS sequence"/>
</dbReference>